<feature type="chain" id="PRO_5045465792" evidence="1">
    <location>
        <begin position="26"/>
        <end position="283"/>
    </location>
</feature>
<dbReference type="InterPro" id="IPR025345">
    <property type="entry name" value="DUF4249"/>
</dbReference>
<dbReference type="Proteomes" id="UP001211005">
    <property type="component" value="Plasmid unnamed1"/>
</dbReference>
<dbReference type="EMBL" id="CP114768">
    <property type="protein sequence ID" value="WBA44104.1"/>
    <property type="molecule type" value="Genomic_DNA"/>
</dbReference>
<feature type="signal peptide" evidence="1">
    <location>
        <begin position="1"/>
        <end position="25"/>
    </location>
</feature>
<name>A0ABY7LUM9_9BACT</name>
<dbReference type="RefSeq" id="WP_269562136.1">
    <property type="nucleotide sequence ID" value="NZ_CP114768.1"/>
</dbReference>
<evidence type="ECO:0000313" key="2">
    <source>
        <dbReference type="EMBL" id="WBA44104.1"/>
    </source>
</evidence>
<sequence>MHLLPIFARYRVLPFLALVGLLTTACEDVIDVDLPTGDPLLAVEGGITDQPGPYTVTLTRTAAYFNAATPPPVTGARLVLRDEASGAIDTLRETTPGRYQTTGRIRGRVGGRYTLRIGAEGEEYAAETSIPRTAEIDSLRVQFQEESLGRDAGDYVLYYGPELPGEGDYYRLKVFINGALLNEPNDLRLSSDRLTDGRYINGRRLTTELYDPGTWVRFELNALPRDYHTFLDELGTQVTNGGLFANPPANVRTNVRNARGNEGPPAVGYFAGYTVRQDSVRLP</sequence>
<reference evidence="2 3" key="1">
    <citation type="submission" date="2022-12" db="EMBL/GenBank/DDBJ databases">
        <title>Hymenobacter canadensis sp. nov. isolated from lake water of the Cambridge Bay, Canada.</title>
        <authorList>
            <person name="Kim W.H."/>
            <person name="Lee Y.M."/>
        </authorList>
    </citation>
    <scope>NUCLEOTIDE SEQUENCE [LARGE SCALE GENOMIC DNA]</scope>
    <source>
        <strain evidence="2 3">PAMC 29467</strain>
        <plasmid evidence="2 3">unnamed1</plasmid>
    </source>
</reference>
<organism evidence="2 3">
    <name type="scientific">Hymenobacter canadensis</name>
    <dbReference type="NCBI Taxonomy" id="2999067"/>
    <lineage>
        <taxon>Bacteria</taxon>
        <taxon>Pseudomonadati</taxon>
        <taxon>Bacteroidota</taxon>
        <taxon>Cytophagia</taxon>
        <taxon>Cytophagales</taxon>
        <taxon>Hymenobacteraceae</taxon>
        <taxon>Hymenobacter</taxon>
    </lineage>
</organism>
<keyword evidence="1" id="KW-0732">Signal</keyword>
<keyword evidence="2" id="KW-0614">Plasmid</keyword>
<evidence type="ECO:0000256" key="1">
    <source>
        <dbReference type="SAM" id="SignalP"/>
    </source>
</evidence>
<evidence type="ECO:0000313" key="3">
    <source>
        <dbReference type="Proteomes" id="UP001211005"/>
    </source>
</evidence>
<geneLocation type="plasmid" evidence="2 3">
    <name>unnamed1</name>
</geneLocation>
<keyword evidence="3" id="KW-1185">Reference proteome</keyword>
<protein>
    <submittedName>
        <fullName evidence="2">DUF4249 domain-containing protein</fullName>
    </submittedName>
</protein>
<dbReference type="Pfam" id="PF14054">
    <property type="entry name" value="DUF4249"/>
    <property type="match status" value="1"/>
</dbReference>
<proteinExistence type="predicted"/>
<accession>A0ABY7LUM9</accession>
<gene>
    <name evidence="2" type="ORF">O3303_19640</name>
</gene>